<keyword evidence="3" id="KW-1185">Reference proteome</keyword>
<sequence length="250" mass="28303">MPIAALLLILLFYAATAWPDKAPLSAIVSETNTAPYAIFNADNELQAGLSKDIIDELGLRINRTVQYINLPRARVEPWLIEGQAEIACFLNPDWVNEPDKLLWSTALFSTRQLLVRRRESEPITAIQHLAGKRVGTTRGFTYPELEQVFQSGDVIRDDAHSLESNLLRLKQGRLDVVMTVDLSYHFFVKTLDDQSFSADPLWSKAPTVYCGLSRHNPENAQLLYDTLQQITASGFIEQRLAFYMGRPLEH</sequence>
<dbReference type="SMART" id="SM00062">
    <property type="entry name" value="PBPb"/>
    <property type="match status" value="1"/>
</dbReference>
<dbReference type="InterPro" id="IPR001638">
    <property type="entry name" value="Solute-binding_3/MltF_N"/>
</dbReference>
<proteinExistence type="predicted"/>
<dbReference type="SUPFAM" id="SSF53850">
    <property type="entry name" value="Periplasmic binding protein-like II"/>
    <property type="match status" value="1"/>
</dbReference>
<gene>
    <name evidence="2" type="ORF">SAMN05660691_03758</name>
</gene>
<name>A0A1H6N813_9GAMM</name>
<organism evidence="2 3">
    <name type="scientific">Rheinheimera pacifica</name>
    <dbReference type="NCBI Taxonomy" id="173990"/>
    <lineage>
        <taxon>Bacteria</taxon>
        <taxon>Pseudomonadati</taxon>
        <taxon>Pseudomonadota</taxon>
        <taxon>Gammaproteobacteria</taxon>
        <taxon>Chromatiales</taxon>
        <taxon>Chromatiaceae</taxon>
        <taxon>Rheinheimera</taxon>
    </lineage>
</organism>
<protein>
    <submittedName>
        <fullName evidence="2">Polar amino acid transport system substrate-binding protein</fullName>
    </submittedName>
</protein>
<evidence type="ECO:0000259" key="1">
    <source>
        <dbReference type="SMART" id="SM00062"/>
    </source>
</evidence>
<evidence type="ECO:0000313" key="3">
    <source>
        <dbReference type="Proteomes" id="UP000199371"/>
    </source>
</evidence>
<dbReference type="OrthoDB" id="8771774at2"/>
<dbReference type="AlphaFoldDB" id="A0A1H6N813"/>
<accession>A0A1H6N813</accession>
<evidence type="ECO:0000313" key="2">
    <source>
        <dbReference type="EMBL" id="SEI10933.1"/>
    </source>
</evidence>
<feature type="domain" description="Solute-binding protein family 3/N-terminal" evidence="1">
    <location>
        <begin position="23"/>
        <end position="247"/>
    </location>
</feature>
<dbReference type="EMBL" id="FNXF01000020">
    <property type="protein sequence ID" value="SEI10933.1"/>
    <property type="molecule type" value="Genomic_DNA"/>
</dbReference>
<dbReference type="STRING" id="173990.SAMN05660691_03758"/>
<reference evidence="3" key="1">
    <citation type="submission" date="2016-10" db="EMBL/GenBank/DDBJ databases">
        <authorList>
            <person name="Varghese N."/>
            <person name="Submissions S."/>
        </authorList>
    </citation>
    <scope>NUCLEOTIDE SEQUENCE [LARGE SCALE GENOMIC DNA]</scope>
    <source>
        <strain evidence="3">DSM 17616</strain>
    </source>
</reference>
<dbReference type="RefSeq" id="WP_092796549.1">
    <property type="nucleotide sequence ID" value="NZ_FNXF01000020.1"/>
</dbReference>
<dbReference type="Proteomes" id="UP000199371">
    <property type="component" value="Unassembled WGS sequence"/>
</dbReference>
<dbReference type="Gene3D" id="3.40.190.10">
    <property type="entry name" value="Periplasmic binding protein-like II"/>
    <property type="match status" value="2"/>
</dbReference>